<comment type="subcellular location">
    <subcellularLocation>
        <location evidence="1">Membrane</location>
        <topology evidence="1">Multi-pass membrane protein</topology>
    </subcellularLocation>
</comment>
<sequence length="433" mass="48145">MNVPLLLLVAGVGCLSIKTLFTLPIIGNKIILSDLFFILSAMTADRNKDYFVRLKEIKPIVLLLASFLCWLVLSSFFSVDAFLHNKKAMLEIGSLAYDAAIFILFYLLLDSPRKLFLVLIAWFFAMVLADLIAGYAILSGATWGFSRGALIGSFAGANQPQIVLVPLLAALFFVVSARRAALVVRGSAFLVVVSSFSFMLISGSRSALVMVLIQIVGSVLICLLTRQYRNFISNSLLWGQSFFYVCLIALFLVAGPSWAQKNKVFSGLQRVAESVELVRHHTEDNYDSAFYDRLSTGRVAIIKAAIPLFKESPLIGFGLQQTRNMEEIHHTEIHCLYLVMLFETGIIGFLLFSFFLFAVIRKTYFKLIGLPFSYDRLLFHALLLGGVAMGAYNMVTNGSRQRELWILLGIITAYSSFSNCALLFADSENTNSN</sequence>
<name>A0A8G2FBA8_9BACT</name>
<evidence type="ECO:0000256" key="4">
    <source>
        <dbReference type="ARBA" id="ARBA00023136"/>
    </source>
</evidence>
<evidence type="ECO:0000256" key="3">
    <source>
        <dbReference type="ARBA" id="ARBA00022989"/>
    </source>
</evidence>
<evidence type="ECO:0000256" key="5">
    <source>
        <dbReference type="SAM" id="Phobius"/>
    </source>
</evidence>
<evidence type="ECO:0000313" key="7">
    <source>
        <dbReference type="EMBL" id="SHJ29084.1"/>
    </source>
</evidence>
<dbReference type="EMBL" id="FQZR01000004">
    <property type="protein sequence ID" value="SHJ29084.1"/>
    <property type="molecule type" value="Genomic_DNA"/>
</dbReference>
<keyword evidence="2 5" id="KW-0812">Transmembrane</keyword>
<dbReference type="InterPro" id="IPR051533">
    <property type="entry name" value="WaaL-like"/>
</dbReference>
<feature type="transmembrane region" description="Helical" evidence="5">
    <location>
        <begin position="207"/>
        <end position="224"/>
    </location>
</feature>
<feature type="transmembrane region" description="Helical" evidence="5">
    <location>
        <begin position="116"/>
        <end position="138"/>
    </location>
</feature>
<feature type="transmembrane region" description="Helical" evidence="5">
    <location>
        <begin position="236"/>
        <end position="259"/>
    </location>
</feature>
<gene>
    <name evidence="7" type="ORF">SAMN05660830_02093</name>
</gene>
<proteinExistence type="predicted"/>
<evidence type="ECO:0000313" key="8">
    <source>
        <dbReference type="Proteomes" id="UP000184001"/>
    </source>
</evidence>
<dbReference type="Pfam" id="PF04932">
    <property type="entry name" value="Wzy_C"/>
    <property type="match status" value="1"/>
</dbReference>
<dbReference type="GO" id="GO:0016020">
    <property type="term" value="C:membrane"/>
    <property type="evidence" value="ECO:0007669"/>
    <property type="project" value="UniProtKB-SubCell"/>
</dbReference>
<dbReference type="GO" id="GO:0016874">
    <property type="term" value="F:ligase activity"/>
    <property type="evidence" value="ECO:0007669"/>
    <property type="project" value="UniProtKB-KW"/>
</dbReference>
<dbReference type="AlphaFoldDB" id="A0A8G2FBA8"/>
<feature type="transmembrane region" description="Helical" evidence="5">
    <location>
        <begin position="404"/>
        <end position="425"/>
    </location>
</feature>
<dbReference type="PANTHER" id="PTHR37422">
    <property type="entry name" value="TEICHURONIC ACID BIOSYNTHESIS PROTEIN TUAE"/>
    <property type="match status" value="1"/>
</dbReference>
<keyword evidence="4 5" id="KW-0472">Membrane</keyword>
<feature type="transmembrane region" description="Helical" evidence="5">
    <location>
        <begin position="336"/>
        <end position="360"/>
    </location>
</feature>
<evidence type="ECO:0000259" key="6">
    <source>
        <dbReference type="Pfam" id="PF04932"/>
    </source>
</evidence>
<keyword evidence="7" id="KW-0436">Ligase</keyword>
<comment type="caution">
    <text evidence="7">The sequence shown here is derived from an EMBL/GenBank/DDBJ whole genome shotgun (WGS) entry which is preliminary data.</text>
</comment>
<feature type="transmembrane region" description="Helical" evidence="5">
    <location>
        <begin position="26"/>
        <end position="45"/>
    </location>
</feature>
<feature type="transmembrane region" description="Helical" evidence="5">
    <location>
        <begin position="158"/>
        <end position="175"/>
    </location>
</feature>
<dbReference type="RefSeq" id="WP_020000157.1">
    <property type="nucleotide sequence ID" value="NZ_CP192219.1"/>
</dbReference>
<feature type="domain" description="O-antigen ligase-related" evidence="6">
    <location>
        <begin position="191"/>
        <end position="352"/>
    </location>
</feature>
<feature type="transmembrane region" description="Helical" evidence="5">
    <location>
        <begin position="182"/>
        <end position="201"/>
    </location>
</feature>
<accession>A0A8G2FBA8</accession>
<organism evidence="7 8">
    <name type="scientific">Halodesulfovibrio aestuarii</name>
    <dbReference type="NCBI Taxonomy" id="126333"/>
    <lineage>
        <taxon>Bacteria</taxon>
        <taxon>Pseudomonadati</taxon>
        <taxon>Thermodesulfobacteriota</taxon>
        <taxon>Desulfovibrionia</taxon>
        <taxon>Desulfovibrionales</taxon>
        <taxon>Desulfovibrionaceae</taxon>
        <taxon>Halodesulfovibrio</taxon>
    </lineage>
</organism>
<evidence type="ECO:0000256" key="2">
    <source>
        <dbReference type="ARBA" id="ARBA00022692"/>
    </source>
</evidence>
<evidence type="ECO:0000256" key="1">
    <source>
        <dbReference type="ARBA" id="ARBA00004141"/>
    </source>
</evidence>
<feature type="transmembrane region" description="Helical" evidence="5">
    <location>
        <begin position="89"/>
        <end position="109"/>
    </location>
</feature>
<feature type="transmembrane region" description="Helical" evidence="5">
    <location>
        <begin position="372"/>
        <end position="392"/>
    </location>
</feature>
<feature type="transmembrane region" description="Helical" evidence="5">
    <location>
        <begin position="57"/>
        <end position="77"/>
    </location>
</feature>
<dbReference type="PANTHER" id="PTHR37422:SF13">
    <property type="entry name" value="LIPOPOLYSACCHARIDE BIOSYNTHESIS PROTEIN PA4999-RELATED"/>
    <property type="match status" value="1"/>
</dbReference>
<dbReference type="Proteomes" id="UP000184001">
    <property type="component" value="Unassembled WGS sequence"/>
</dbReference>
<protein>
    <submittedName>
        <fullName evidence="7">O-antigen ligase like membrane protein</fullName>
    </submittedName>
</protein>
<keyword evidence="3 5" id="KW-1133">Transmembrane helix</keyword>
<dbReference type="InterPro" id="IPR007016">
    <property type="entry name" value="O-antigen_ligase-rel_domated"/>
</dbReference>
<reference evidence="7 8" key="1">
    <citation type="submission" date="2016-11" db="EMBL/GenBank/DDBJ databases">
        <authorList>
            <person name="Varghese N."/>
            <person name="Submissions S."/>
        </authorList>
    </citation>
    <scope>NUCLEOTIDE SEQUENCE [LARGE SCALE GENOMIC DNA]</scope>
    <source>
        <strain evidence="7 8">DSM 17919</strain>
    </source>
</reference>